<reference evidence="4" key="1">
    <citation type="submission" date="2018-05" db="EMBL/GenBank/DDBJ databases">
        <authorList>
            <person name="Lanie J.A."/>
            <person name="Ng W.-L."/>
            <person name="Kazmierczak K.M."/>
            <person name="Andrzejewski T.M."/>
            <person name="Davidsen T.M."/>
            <person name="Wayne K.J."/>
            <person name="Tettelin H."/>
            <person name="Glass J.I."/>
            <person name="Rusch D."/>
            <person name="Podicherti R."/>
            <person name="Tsui H.-C.T."/>
            <person name="Winkler M.E."/>
        </authorList>
    </citation>
    <scope>NUCLEOTIDE SEQUENCE</scope>
</reference>
<accession>A0A381ZBB2</accession>
<feature type="domain" description="DUF1592" evidence="2">
    <location>
        <begin position="479"/>
        <end position="605"/>
    </location>
</feature>
<dbReference type="EMBL" id="UINC01020513">
    <property type="protein sequence ID" value="SVA86073.1"/>
    <property type="molecule type" value="Genomic_DNA"/>
</dbReference>
<dbReference type="Pfam" id="PF07626">
    <property type="entry name" value="PSD3"/>
    <property type="match status" value="1"/>
</dbReference>
<evidence type="ECO:0000313" key="4">
    <source>
        <dbReference type="EMBL" id="SVA86073.1"/>
    </source>
</evidence>
<organism evidence="4">
    <name type="scientific">marine metagenome</name>
    <dbReference type="NCBI Taxonomy" id="408172"/>
    <lineage>
        <taxon>unclassified sequences</taxon>
        <taxon>metagenomes</taxon>
        <taxon>ecological metagenomes</taxon>
    </lineage>
</organism>
<protein>
    <recommendedName>
        <fullName evidence="5">DUF1592 domain-containing protein</fullName>
    </recommendedName>
</protein>
<sequence length="608" mass="66794">MKPSFSAFLLACAVLAGTASVELTAGEGQPAPVPGATTPHRTLLDRYCVTCHNSQLNTAGLALDTMDLTRVNTGAAVWEHVIRKLRVGAMPPPGRPRPDHTATAALVSYLETELDRAALARPVAGRTETFHRLNRAEYQNAIRDLLKVKVDVSGLLPADDADEHGFDNMAAVLSVSPTLLERYMSTARKVSRLAVGLSPPVATTETHSVPLLMYQDDRLSEDLPFGSRGGIAIRHRFPVNGQYSIKLRLQRTYTDYIRGLGTPQQLDVRVDGRLIKRFTVGGAAPPHATPVPASFAGNTPLFGHPDWETYALEADNDLEVTFNAEAGERVVGISFERKLWQPEGVLQPRQTGFPLAINERWNGNALVDRVDIGGPHRIDGPGDTASRRTIFTCHPDRGDPAADCAKEILSKLSRRAYRRPVGERDLDVLLDFYETRGRTDGFEAGIQLALQRMLADPEFIFRVERDAEGTAPGTSYPVSSIALASRLSFFLWSTIPDEALLDLAISGELRDPAVLAGQVHRMLADPRASALVDNFIGQWLLLRNIPNVTPDPNIFPTFDENLRGAFKRETELFVESIVRNDQSIVDLLGADYTFVNERLAAHYGIRGV</sequence>
<dbReference type="InterPro" id="IPR013042">
    <property type="entry name" value="DUF1592"/>
</dbReference>
<dbReference type="InterPro" id="IPR013043">
    <property type="entry name" value="DUF1595"/>
</dbReference>
<dbReference type="SUPFAM" id="SSF46626">
    <property type="entry name" value="Cytochrome c"/>
    <property type="match status" value="1"/>
</dbReference>
<dbReference type="Pfam" id="PF07631">
    <property type="entry name" value="PSD4"/>
    <property type="match status" value="1"/>
</dbReference>
<feature type="domain" description="DUF1587" evidence="1">
    <location>
        <begin position="132"/>
        <end position="195"/>
    </location>
</feature>
<evidence type="ECO:0000259" key="3">
    <source>
        <dbReference type="Pfam" id="PF07637"/>
    </source>
</evidence>
<feature type="domain" description="DUF1595" evidence="3">
    <location>
        <begin position="404"/>
        <end position="464"/>
    </location>
</feature>
<dbReference type="Pfam" id="PF07637">
    <property type="entry name" value="PSD5"/>
    <property type="match status" value="1"/>
</dbReference>
<gene>
    <name evidence="4" type="ORF">METZ01_LOCUS138927</name>
</gene>
<feature type="non-terminal residue" evidence="4">
    <location>
        <position position="608"/>
    </location>
</feature>
<proteinExistence type="predicted"/>
<name>A0A381ZBB2_9ZZZZ</name>
<dbReference type="InterPro" id="IPR036909">
    <property type="entry name" value="Cyt_c-like_dom_sf"/>
</dbReference>
<dbReference type="AlphaFoldDB" id="A0A381ZBB2"/>
<evidence type="ECO:0000259" key="1">
    <source>
        <dbReference type="Pfam" id="PF07626"/>
    </source>
</evidence>
<evidence type="ECO:0000259" key="2">
    <source>
        <dbReference type="Pfam" id="PF07631"/>
    </source>
</evidence>
<evidence type="ECO:0008006" key="5">
    <source>
        <dbReference type="Google" id="ProtNLM"/>
    </source>
</evidence>
<dbReference type="GO" id="GO:0009055">
    <property type="term" value="F:electron transfer activity"/>
    <property type="evidence" value="ECO:0007669"/>
    <property type="project" value="InterPro"/>
</dbReference>
<dbReference type="GO" id="GO:0020037">
    <property type="term" value="F:heme binding"/>
    <property type="evidence" value="ECO:0007669"/>
    <property type="project" value="InterPro"/>
</dbReference>
<dbReference type="InterPro" id="IPR013036">
    <property type="entry name" value="DUF1587"/>
</dbReference>